<accession>A0A397HXR8</accession>
<organism evidence="1 2">
    <name type="scientific">Aspergillus thermomutatus</name>
    <name type="common">Neosartorya pseudofischeri</name>
    <dbReference type="NCBI Taxonomy" id="41047"/>
    <lineage>
        <taxon>Eukaryota</taxon>
        <taxon>Fungi</taxon>
        <taxon>Dikarya</taxon>
        <taxon>Ascomycota</taxon>
        <taxon>Pezizomycotina</taxon>
        <taxon>Eurotiomycetes</taxon>
        <taxon>Eurotiomycetidae</taxon>
        <taxon>Eurotiales</taxon>
        <taxon>Aspergillaceae</taxon>
        <taxon>Aspergillus</taxon>
        <taxon>Aspergillus subgen. Fumigati</taxon>
    </lineage>
</organism>
<dbReference type="RefSeq" id="XP_026618194.1">
    <property type="nucleotide sequence ID" value="XM_026760333.1"/>
</dbReference>
<reference evidence="1" key="1">
    <citation type="submission" date="2018-08" db="EMBL/GenBank/DDBJ databases">
        <title>Draft genome sequence of azole-resistant Aspergillus thermomutatus (Neosartorya pseudofischeri) strain HMR AF 39, isolated from a human nasal aspirate.</title>
        <authorList>
            <person name="Parent-Michaud M."/>
            <person name="Dufresne P.J."/>
            <person name="Fournier E."/>
            <person name="Martineau C."/>
            <person name="Moreira S."/>
            <person name="Perkins V."/>
            <person name="De Repentigny L."/>
            <person name="Dufresne S.F."/>
        </authorList>
    </citation>
    <scope>NUCLEOTIDE SEQUENCE [LARGE SCALE GENOMIC DNA]</scope>
    <source>
        <strain evidence="1">HMR AF 39</strain>
    </source>
</reference>
<comment type="caution">
    <text evidence="1">The sequence shown here is derived from an EMBL/GenBank/DDBJ whole genome shotgun (WGS) entry which is preliminary data.</text>
</comment>
<sequence length="224" mass="25113">MPTERVYFLVFDAPPSNDLTLAFLDSFSQCLSKIERSYPQGVLITTSRIPDIYSKGFPDGAPDDQESHFWPVLRQLLECEESSAIFLGAWLTRDPASLRFPDRAFRRPFCDGTLCAYAELDRRQTASLSGSTVRSHQRRDAFRAGLVDAIGHIKEAYAVIKSKKLLDTTRNKSYHLSKKRLNRGAILLLGSPGKDILEADESGCGTGKERRGRGRSCVCRDHKV</sequence>
<evidence type="ECO:0000313" key="1">
    <source>
        <dbReference type="EMBL" id="RHZ66346.1"/>
    </source>
</evidence>
<evidence type="ECO:0000313" key="2">
    <source>
        <dbReference type="Proteomes" id="UP000215305"/>
    </source>
</evidence>
<dbReference type="Proteomes" id="UP000215305">
    <property type="component" value="Unassembled WGS sequence"/>
</dbReference>
<proteinExistence type="predicted"/>
<dbReference type="STRING" id="41047.A0A397HXR8"/>
<dbReference type="AlphaFoldDB" id="A0A397HXR8"/>
<dbReference type="EMBL" id="NKHU02000012">
    <property type="protein sequence ID" value="RHZ66346.1"/>
    <property type="molecule type" value="Genomic_DNA"/>
</dbReference>
<gene>
    <name evidence="1" type="ORF">CDV56_106714</name>
</gene>
<dbReference type="OrthoDB" id="1696280at2759"/>
<name>A0A397HXR8_ASPTH</name>
<dbReference type="VEuPathDB" id="FungiDB:CDV56_106714"/>
<protein>
    <submittedName>
        <fullName evidence="1">Uncharacterized protein</fullName>
    </submittedName>
</protein>
<dbReference type="GeneID" id="38128688"/>
<keyword evidence="2" id="KW-1185">Reference proteome</keyword>